<dbReference type="PROSITE" id="PS00627">
    <property type="entry name" value="GHMP_KINASES_ATP"/>
    <property type="match status" value="1"/>
</dbReference>
<dbReference type="EC" id="2.7.1.6" evidence="7"/>
<dbReference type="RefSeq" id="WP_289447264.1">
    <property type="nucleotide sequence ID" value="NZ_JAUCGR010000002.1"/>
</dbReference>
<evidence type="ECO:0000259" key="9">
    <source>
        <dbReference type="Pfam" id="PF08544"/>
    </source>
</evidence>
<keyword evidence="5" id="KW-0067">ATP-binding</keyword>
<evidence type="ECO:0000259" key="8">
    <source>
        <dbReference type="Pfam" id="PF00288"/>
    </source>
</evidence>
<dbReference type="PRINTS" id="PR00473">
    <property type="entry name" value="GALCTOKINASE"/>
</dbReference>
<dbReference type="PIRSF" id="PIRSF000530">
    <property type="entry name" value="Galactokinase"/>
    <property type="match status" value="1"/>
</dbReference>
<proteinExistence type="inferred from homology"/>
<dbReference type="PRINTS" id="PR00959">
    <property type="entry name" value="MEVGALKINASE"/>
</dbReference>
<dbReference type="PANTHER" id="PTHR10457:SF7">
    <property type="entry name" value="GALACTOKINASE-RELATED"/>
    <property type="match status" value="1"/>
</dbReference>
<dbReference type="Pfam" id="PF10509">
    <property type="entry name" value="GalKase_gal_bdg"/>
    <property type="match status" value="1"/>
</dbReference>
<evidence type="ECO:0000313" key="11">
    <source>
        <dbReference type="EMBL" id="MDM7831851.1"/>
    </source>
</evidence>
<dbReference type="Pfam" id="PF08544">
    <property type="entry name" value="GHMP_kinases_C"/>
    <property type="match status" value="1"/>
</dbReference>
<dbReference type="InterPro" id="IPR000705">
    <property type="entry name" value="Galactokinase"/>
</dbReference>
<keyword evidence="3" id="KW-0547">Nucleotide-binding</keyword>
<name>A0ABT7S8B1_9CELL</name>
<dbReference type="InterPro" id="IPR006206">
    <property type="entry name" value="Mevalonate/galactokinase"/>
</dbReference>
<evidence type="ECO:0000256" key="4">
    <source>
        <dbReference type="ARBA" id="ARBA00022777"/>
    </source>
</evidence>
<dbReference type="InterPro" id="IPR019741">
    <property type="entry name" value="Galactokinase_CS"/>
</dbReference>
<dbReference type="GO" id="GO:0004335">
    <property type="term" value="F:galactokinase activity"/>
    <property type="evidence" value="ECO:0007669"/>
    <property type="project" value="UniProtKB-EC"/>
</dbReference>
<evidence type="ECO:0000256" key="3">
    <source>
        <dbReference type="ARBA" id="ARBA00022741"/>
    </source>
</evidence>
<reference evidence="11 12" key="1">
    <citation type="submission" date="2023-06" db="EMBL/GenBank/DDBJ databases">
        <title>Cellulomonas sp. MW9 Whole genome sequence.</title>
        <authorList>
            <person name="Park S."/>
        </authorList>
    </citation>
    <scope>NUCLEOTIDE SEQUENCE [LARGE SCALE GENOMIC DNA]</scope>
    <source>
        <strain evidence="11 12">MW9</strain>
    </source>
</reference>
<comment type="similarity">
    <text evidence="1">Belongs to the GHMP kinase family. GalK subfamily.</text>
</comment>
<evidence type="ECO:0000259" key="10">
    <source>
        <dbReference type="Pfam" id="PF10509"/>
    </source>
</evidence>
<feature type="domain" description="Galactokinase N-terminal" evidence="10">
    <location>
        <begin position="19"/>
        <end position="66"/>
    </location>
</feature>
<dbReference type="EMBL" id="JAUCGR010000002">
    <property type="protein sequence ID" value="MDM7831851.1"/>
    <property type="molecule type" value="Genomic_DNA"/>
</dbReference>
<feature type="domain" description="GHMP kinase N-terminal" evidence="8">
    <location>
        <begin position="102"/>
        <end position="193"/>
    </location>
</feature>
<dbReference type="InterPro" id="IPR020568">
    <property type="entry name" value="Ribosomal_Su5_D2-typ_SF"/>
</dbReference>
<protein>
    <recommendedName>
        <fullName evidence="7">Galactokinase</fullName>
        <ecNumber evidence="7">2.7.1.6</ecNumber>
    </recommendedName>
</protein>
<dbReference type="PROSITE" id="PS00106">
    <property type="entry name" value="GALACTOKINASE"/>
    <property type="match status" value="1"/>
</dbReference>
<keyword evidence="4" id="KW-0418">Kinase</keyword>
<dbReference type="Pfam" id="PF00288">
    <property type="entry name" value="GHMP_kinases_N"/>
    <property type="match status" value="1"/>
</dbReference>
<dbReference type="InterPro" id="IPR036554">
    <property type="entry name" value="GHMP_kinase_C_sf"/>
</dbReference>
<sequence length="413" mass="41954">MNQVRAWTLDEGAERARASYRAAFGAEPDGVWAAPGRVNLIGEHTDYNGGLCLPIALAHRTYVALSAVEAADVTLVSRQEAGTWSAALADVGPGAVDGWPAYAAGVAWALGQDGHAVGGFRAAVDSCVPYGAGLSSSAALESAFAIALDDVFGLGLGADDEGRQALAAACIRAENEVAGASTGGMDQAASLLSRPGGALLLDLRDGSRTPIPFDLAAAGLALLVIDTRAPHRLVDGQYGQRRATCEAAAARLGVPTLREVAPAELPSALAALDDVRLPDGSTVPAELVRRRVRHVVTEIGRVEEFVAALTSGAARDVGPLMDASHASLRDDYEVSCPELDVAVEAARAAGALGARMTGGGFGGSAIALVAADQVEDVSESVRAAFVGRGWAEPGTLSATGDGAAARVLDDAGE</sequence>
<dbReference type="Gene3D" id="3.30.230.10">
    <property type="match status" value="1"/>
</dbReference>
<dbReference type="InterPro" id="IPR019539">
    <property type="entry name" value="GalKase_N"/>
</dbReference>
<keyword evidence="2 11" id="KW-0808">Transferase</keyword>
<evidence type="ECO:0000313" key="12">
    <source>
        <dbReference type="Proteomes" id="UP001321453"/>
    </source>
</evidence>
<dbReference type="InterPro" id="IPR014721">
    <property type="entry name" value="Ribsml_uS5_D2-typ_fold_subgr"/>
</dbReference>
<evidence type="ECO:0000256" key="7">
    <source>
        <dbReference type="NCBIfam" id="TIGR00131"/>
    </source>
</evidence>
<keyword evidence="6" id="KW-0299">Galactose metabolism</keyword>
<gene>
    <name evidence="11" type="primary">galK</name>
    <name evidence="11" type="ORF">QRT05_10945</name>
</gene>
<dbReference type="PANTHER" id="PTHR10457">
    <property type="entry name" value="MEVALONATE KINASE/GALACTOKINASE"/>
    <property type="match status" value="1"/>
</dbReference>
<dbReference type="InterPro" id="IPR006204">
    <property type="entry name" value="GHMP_kinase_N_dom"/>
</dbReference>
<organism evidence="11 12">
    <name type="scientific">Cellulomonas edaphi</name>
    <dbReference type="NCBI Taxonomy" id="3053468"/>
    <lineage>
        <taxon>Bacteria</taxon>
        <taxon>Bacillati</taxon>
        <taxon>Actinomycetota</taxon>
        <taxon>Actinomycetes</taxon>
        <taxon>Micrococcales</taxon>
        <taxon>Cellulomonadaceae</taxon>
        <taxon>Cellulomonas</taxon>
    </lineage>
</organism>
<dbReference type="InterPro" id="IPR013750">
    <property type="entry name" value="GHMP_kinase_C_dom"/>
</dbReference>
<evidence type="ECO:0000256" key="6">
    <source>
        <dbReference type="ARBA" id="ARBA00023144"/>
    </source>
</evidence>
<evidence type="ECO:0000256" key="5">
    <source>
        <dbReference type="ARBA" id="ARBA00022840"/>
    </source>
</evidence>
<dbReference type="Gene3D" id="3.30.70.890">
    <property type="entry name" value="GHMP kinase, C-terminal domain"/>
    <property type="match status" value="1"/>
</dbReference>
<keyword evidence="12" id="KW-1185">Reference proteome</keyword>
<comment type="caution">
    <text evidence="11">The sequence shown here is derived from an EMBL/GenBank/DDBJ whole genome shotgun (WGS) entry which is preliminary data.</text>
</comment>
<dbReference type="SUPFAM" id="SSF55060">
    <property type="entry name" value="GHMP Kinase, C-terminal domain"/>
    <property type="match status" value="1"/>
</dbReference>
<evidence type="ECO:0000256" key="1">
    <source>
        <dbReference type="ARBA" id="ARBA00006566"/>
    </source>
</evidence>
<dbReference type="NCBIfam" id="TIGR00131">
    <property type="entry name" value="gal_kin"/>
    <property type="match status" value="1"/>
</dbReference>
<feature type="domain" description="GHMP kinase C-terminal" evidence="9">
    <location>
        <begin position="306"/>
        <end position="385"/>
    </location>
</feature>
<evidence type="ECO:0000256" key="2">
    <source>
        <dbReference type="ARBA" id="ARBA00022679"/>
    </source>
</evidence>
<accession>A0ABT7S8B1</accession>
<dbReference type="InterPro" id="IPR006203">
    <property type="entry name" value="GHMP_knse_ATP-bd_CS"/>
</dbReference>
<dbReference type="Proteomes" id="UP001321453">
    <property type="component" value="Unassembled WGS sequence"/>
</dbReference>
<keyword evidence="6" id="KW-0119">Carbohydrate metabolism</keyword>
<dbReference type="SUPFAM" id="SSF54211">
    <property type="entry name" value="Ribosomal protein S5 domain 2-like"/>
    <property type="match status" value="1"/>
</dbReference>